<gene>
    <name evidence="2" type="ORF">SAMN05444374_1097</name>
</gene>
<keyword evidence="1" id="KW-1133">Transmembrane helix</keyword>
<evidence type="ECO:0000313" key="2">
    <source>
        <dbReference type="EMBL" id="SFA54349.1"/>
    </source>
</evidence>
<evidence type="ECO:0000256" key="1">
    <source>
        <dbReference type="SAM" id="Phobius"/>
    </source>
</evidence>
<name>A0A1I0TRG5_9NOCA</name>
<reference evidence="2 3" key="1">
    <citation type="submission" date="2016-10" db="EMBL/GenBank/DDBJ databases">
        <authorList>
            <person name="de Groot N.N."/>
        </authorList>
    </citation>
    <scope>NUCLEOTIDE SEQUENCE [LARGE SCALE GENOMIC DNA]</scope>
    <source>
        <strain evidence="2 3">DSM 44908</strain>
    </source>
</reference>
<evidence type="ECO:0000313" key="3">
    <source>
        <dbReference type="Proteomes" id="UP000182054"/>
    </source>
</evidence>
<protein>
    <submittedName>
        <fullName evidence="2">Uncharacterized protein</fullName>
    </submittedName>
</protein>
<dbReference type="GeneID" id="85486276"/>
<keyword evidence="1" id="KW-0472">Membrane</keyword>
<feature type="transmembrane region" description="Helical" evidence="1">
    <location>
        <begin position="37"/>
        <end position="58"/>
    </location>
</feature>
<feature type="transmembrane region" description="Helical" evidence="1">
    <location>
        <begin position="12"/>
        <end position="31"/>
    </location>
</feature>
<dbReference type="EMBL" id="FOJN01000009">
    <property type="protein sequence ID" value="SFA54349.1"/>
    <property type="molecule type" value="Genomic_DNA"/>
</dbReference>
<dbReference type="Proteomes" id="UP000182054">
    <property type="component" value="Unassembled WGS sequence"/>
</dbReference>
<dbReference type="AlphaFoldDB" id="A0A1I0TRG5"/>
<organism evidence="2 3">
    <name type="scientific">Rhodococcoides kroppenstedtii</name>
    <dbReference type="NCBI Taxonomy" id="293050"/>
    <lineage>
        <taxon>Bacteria</taxon>
        <taxon>Bacillati</taxon>
        <taxon>Actinomycetota</taxon>
        <taxon>Actinomycetes</taxon>
        <taxon>Mycobacteriales</taxon>
        <taxon>Nocardiaceae</taxon>
        <taxon>Rhodococcoides</taxon>
    </lineage>
</organism>
<dbReference type="RefSeq" id="WP_068365531.1">
    <property type="nucleotide sequence ID" value="NZ_FOJN01000009.1"/>
</dbReference>
<dbReference type="OrthoDB" id="4578541at2"/>
<keyword evidence="1" id="KW-0812">Transmembrane</keyword>
<sequence>MAISAENRRKLNVFTFVVGAALTILAIYDLSIGERAASVWIAIVCWPIVAVGSAYQLWGPAARRT</sequence>
<accession>A0A1I0TRG5</accession>
<proteinExistence type="predicted"/>